<comment type="caution">
    <text evidence="1">The sequence shown here is derived from an EMBL/GenBank/DDBJ whole genome shotgun (WGS) entry which is preliminary data.</text>
</comment>
<evidence type="ECO:0000313" key="2">
    <source>
        <dbReference type="Proteomes" id="UP001497623"/>
    </source>
</evidence>
<dbReference type="EMBL" id="CAXKWB010022678">
    <property type="protein sequence ID" value="CAL4124513.1"/>
    <property type="molecule type" value="Genomic_DNA"/>
</dbReference>
<name>A0AAV2RFD9_MEGNR</name>
<dbReference type="Proteomes" id="UP001497623">
    <property type="component" value="Unassembled WGS sequence"/>
</dbReference>
<keyword evidence="2" id="KW-1185">Reference proteome</keyword>
<evidence type="ECO:0000313" key="1">
    <source>
        <dbReference type="EMBL" id="CAL4124513.1"/>
    </source>
</evidence>
<organism evidence="1 2">
    <name type="scientific">Meganyctiphanes norvegica</name>
    <name type="common">Northern krill</name>
    <name type="synonym">Thysanopoda norvegica</name>
    <dbReference type="NCBI Taxonomy" id="48144"/>
    <lineage>
        <taxon>Eukaryota</taxon>
        <taxon>Metazoa</taxon>
        <taxon>Ecdysozoa</taxon>
        <taxon>Arthropoda</taxon>
        <taxon>Crustacea</taxon>
        <taxon>Multicrustacea</taxon>
        <taxon>Malacostraca</taxon>
        <taxon>Eumalacostraca</taxon>
        <taxon>Eucarida</taxon>
        <taxon>Euphausiacea</taxon>
        <taxon>Euphausiidae</taxon>
        <taxon>Meganyctiphanes</taxon>
    </lineage>
</organism>
<proteinExistence type="predicted"/>
<gene>
    <name evidence="1" type="ORF">MNOR_LOCUS24575</name>
</gene>
<dbReference type="AlphaFoldDB" id="A0AAV2RFD9"/>
<protein>
    <submittedName>
        <fullName evidence="1">Uncharacterized protein</fullName>
    </submittedName>
</protein>
<reference evidence="1 2" key="1">
    <citation type="submission" date="2024-05" db="EMBL/GenBank/DDBJ databases">
        <authorList>
            <person name="Wallberg A."/>
        </authorList>
    </citation>
    <scope>NUCLEOTIDE SEQUENCE [LARGE SCALE GENOMIC DNA]</scope>
</reference>
<accession>A0AAV2RFD9</accession>
<sequence length="103" mass="11632">MAKKLAHLHKPLNRKRLSLTNAMHKPYSSKWKAGLGRLVTQRYPMDKPANTRFSHTIGTANCGPTLPYKNRWSNHIILLKQLLTTSEADSCITANSVGYRLSN</sequence>